<dbReference type="InterPro" id="IPR050452">
    <property type="entry name" value="Metacaspase"/>
</dbReference>
<dbReference type="GO" id="GO:0005737">
    <property type="term" value="C:cytoplasm"/>
    <property type="evidence" value="ECO:0007669"/>
    <property type="project" value="TreeGrafter"/>
</dbReference>
<dbReference type="InterPro" id="IPR029030">
    <property type="entry name" value="Caspase-like_dom_sf"/>
</dbReference>
<reference evidence="6 7" key="1">
    <citation type="journal article" date="2012" name="Proc. Natl. Acad. Sci. U.S.A.">
        <title>Comparative genomics of Ceriporiopsis subvermispora and Phanerochaete chrysosporium provide insight into selective ligninolysis.</title>
        <authorList>
            <person name="Fernandez-Fueyo E."/>
            <person name="Ruiz-Duenas F.J."/>
            <person name="Ferreira P."/>
            <person name="Floudas D."/>
            <person name="Hibbett D.S."/>
            <person name="Canessa P."/>
            <person name="Larrondo L.F."/>
            <person name="James T.Y."/>
            <person name="Seelenfreund D."/>
            <person name="Lobos S."/>
            <person name="Polanco R."/>
            <person name="Tello M."/>
            <person name="Honda Y."/>
            <person name="Watanabe T."/>
            <person name="Watanabe T."/>
            <person name="Ryu J.S."/>
            <person name="Kubicek C.P."/>
            <person name="Schmoll M."/>
            <person name="Gaskell J."/>
            <person name="Hammel K.E."/>
            <person name="St John F.J."/>
            <person name="Vanden Wymelenberg A."/>
            <person name="Sabat G."/>
            <person name="Splinter BonDurant S."/>
            <person name="Syed K."/>
            <person name="Yadav J.S."/>
            <person name="Doddapaneni H."/>
            <person name="Subramanian V."/>
            <person name="Lavin J.L."/>
            <person name="Oguiza J.A."/>
            <person name="Perez G."/>
            <person name="Pisabarro A.G."/>
            <person name="Ramirez L."/>
            <person name="Santoyo F."/>
            <person name="Master E."/>
            <person name="Coutinho P.M."/>
            <person name="Henrissat B."/>
            <person name="Lombard V."/>
            <person name="Magnuson J.K."/>
            <person name="Kuees U."/>
            <person name="Hori C."/>
            <person name="Igarashi K."/>
            <person name="Samejima M."/>
            <person name="Held B.W."/>
            <person name="Barry K.W."/>
            <person name="LaButti K.M."/>
            <person name="Lapidus A."/>
            <person name="Lindquist E.A."/>
            <person name="Lucas S.M."/>
            <person name="Riley R."/>
            <person name="Salamov A.A."/>
            <person name="Hoffmeister D."/>
            <person name="Schwenk D."/>
            <person name="Hadar Y."/>
            <person name="Yarden O."/>
            <person name="de Vries R.P."/>
            <person name="Wiebenga A."/>
            <person name="Stenlid J."/>
            <person name="Eastwood D."/>
            <person name="Grigoriev I.V."/>
            <person name="Berka R.M."/>
            <person name="Blanchette R.A."/>
            <person name="Kersten P."/>
            <person name="Martinez A.T."/>
            <person name="Vicuna R."/>
            <person name="Cullen D."/>
        </authorList>
    </citation>
    <scope>NUCLEOTIDE SEQUENCE [LARGE SCALE GENOMIC DNA]</scope>
    <source>
        <strain evidence="6 7">B</strain>
    </source>
</reference>
<feature type="compositionally biased region" description="Polar residues" evidence="4">
    <location>
        <begin position="13"/>
        <end position="26"/>
    </location>
</feature>
<evidence type="ECO:0000256" key="2">
    <source>
        <dbReference type="ARBA" id="ARBA00022703"/>
    </source>
</evidence>
<organism evidence="6 7">
    <name type="scientific">Ceriporiopsis subvermispora (strain B)</name>
    <name type="common">White-rot fungus</name>
    <name type="synonym">Gelatoporia subvermispora</name>
    <dbReference type="NCBI Taxonomy" id="914234"/>
    <lineage>
        <taxon>Eukaryota</taxon>
        <taxon>Fungi</taxon>
        <taxon>Dikarya</taxon>
        <taxon>Basidiomycota</taxon>
        <taxon>Agaricomycotina</taxon>
        <taxon>Agaricomycetes</taxon>
        <taxon>Polyporales</taxon>
        <taxon>Gelatoporiaceae</taxon>
        <taxon>Gelatoporia</taxon>
    </lineage>
</organism>
<evidence type="ECO:0000313" key="6">
    <source>
        <dbReference type="EMBL" id="EMD32357.1"/>
    </source>
</evidence>
<dbReference type="HOGENOM" id="CLU_029389_0_2_1"/>
<keyword evidence="3" id="KW-0788">Thiol protease</keyword>
<dbReference type="InterPro" id="IPR011600">
    <property type="entry name" value="Pept_C14_caspase"/>
</dbReference>
<dbReference type="Gene3D" id="3.40.50.12660">
    <property type="match status" value="1"/>
</dbReference>
<feature type="region of interest" description="Disordered" evidence="4">
    <location>
        <begin position="1"/>
        <end position="82"/>
    </location>
</feature>
<dbReference type="AlphaFoldDB" id="M2R293"/>
<dbReference type="PANTHER" id="PTHR48104">
    <property type="entry name" value="METACASPASE-4"/>
    <property type="match status" value="1"/>
</dbReference>
<dbReference type="EMBL" id="KB445811">
    <property type="protein sequence ID" value="EMD32357.1"/>
    <property type="molecule type" value="Genomic_DNA"/>
</dbReference>
<evidence type="ECO:0000256" key="3">
    <source>
        <dbReference type="ARBA" id="ARBA00022807"/>
    </source>
</evidence>
<protein>
    <recommendedName>
        <fullName evidence="5">Peptidase C14 caspase domain-containing protein</fullName>
    </recommendedName>
</protein>
<feature type="domain" description="Peptidase C14 caspase" evidence="5">
    <location>
        <begin position="110"/>
        <end position="356"/>
    </location>
</feature>
<dbReference type="GO" id="GO:0006915">
    <property type="term" value="P:apoptotic process"/>
    <property type="evidence" value="ECO:0007669"/>
    <property type="project" value="UniProtKB-KW"/>
</dbReference>
<dbReference type="PANTHER" id="PTHR48104:SF30">
    <property type="entry name" value="METACASPASE-1"/>
    <property type="match status" value="1"/>
</dbReference>
<feature type="compositionally biased region" description="Basic residues" evidence="4">
    <location>
        <begin position="55"/>
        <end position="73"/>
    </location>
</feature>
<name>M2R293_CERS8</name>
<evidence type="ECO:0000256" key="4">
    <source>
        <dbReference type="SAM" id="MobiDB-lite"/>
    </source>
</evidence>
<evidence type="ECO:0000256" key="1">
    <source>
        <dbReference type="ARBA" id="ARBA00009005"/>
    </source>
</evidence>
<dbReference type="GO" id="GO:0006508">
    <property type="term" value="P:proteolysis"/>
    <property type="evidence" value="ECO:0007669"/>
    <property type="project" value="InterPro"/>
</dbReference>
<sequence>MIRELFGGLGQPQDHTTSASSESQSPGLGHFPVPSQRYQVPPQPVRDRTIGPTGHSHRHRSKHSGHQNRHRDRSSRDIARDPSPASVIYRLVSPQPQLLPSFQYSKCTGKKKALCIGINYYGQSDQLYGCINDAKNVRKFLIDTWGYNSRDIVLLRDDSRNPRSLPTKANIQDAMRWLVAGAQPHDALFFHYSGHGGQTEDLDGDEVDGYDQVIYPVDSDQNGHIIDDEMHDIMVESLPIGCRLTAIFDCCYSGSVLDLPYMYHSDGRLKSSQVATSHIQSKSNPGDVISWSGCKDSQTSADTTNAQGVAVGAMSHAFMTCLRENPNIANKELLQTIRRILRKDFSQKPQLSSSHPVDMNLKFIM</sequence>
<comment type="similarity">
    <text evidence="1">Belongs to the peptidase C14B family.</text>
</comment>
<keyword evidence="3" id="KW-0378">Hydrolase</keyword>
<gene>
    <name evidence="6" type="ORF">CERSUDRAFT_161724</name>
</gene>
<keyword evidence="7" id="KW-1185">Reference proteome</keyword>
<dbReference type="SUPFAM" id="SSF52129">
    <property type="entry name" value="Caspase-like"/>
    <property type="match status" value="1"/>
</dbReference>
<dbReference type="Pfam" id="PF00656">
    <property type="entry name" value="Peptidase_C14"/>
    <property type="match status" value="1"/>
</dbReference>
<dbReference type="GO" id="GO:0004197">
    <property type="term" value="F:cysteine-type endopeptidase activity"/>
    <property type="evidence" value="ECO:0007669"/>
    <property type="project" value="InterPro"/>
</dbReference>
<evidence type="ECO:0000313" key="7">
    <source>
        <dbReference type="Proteomes" id="UP000016930"/>
    </source>
</evidence>
<proteinExistence type="inferred from homology"/>
<dbReference type="Proteomes" id="UP000016930">
    <property type="component" value="Unassembled WGS sequence"/>
</dbReference>
<dbReference type="OrthoDB" id="3223806at2759"/>
<keyword evidence="3" id="KW-0645">Protease</keyword>
<evidence type="ECO:0000259" key="5">
    <source>
        <dbReference type="Pfam" id="PF00656"/>
    </source>
</evidence>
<accession>M2R293</accession>
<keyword evidence="2" id="KW-0053">Apoptosis</keyword>